<proteinExistence type="predicted"/>
<dbReference type="Proteomes" id="UP000316851">
    <property type="component" value="Unassembled WGS sequence"/>
</dbReference>
<accession>A0ABY2Z0Y0</accession>
<organism evidence="1 2">
    <name type="scientific">Metamycoplasma neophronis</name>
    <dbReference type="NCBI Taxonomy" id="872983"/>
    <lineage>
        <taxon>Bacteria</taxon>
        <taxon>Bacillati</taxon>
        <taxon>Mycoplasmatota</taxon>
        <taxon>Mycoplasmoidales</taxon>
        <taxon>Metamycoplasmataceae</taxon>
        <taxon>Metamycoplasma</taxon>
    </lineage>
</organism>
<reference evidence="1" key="1">
    <citation type="submission" date="2019-06" db="EMBL/GenBank/DDBJ databases">
        <title>Mycoplasma neophronis type strain whole genome sequence.</title>
        <authorList>
            <person name="Spergser J."/>
        </authorList>
    </citation>
    <scope>NUCLEOTIDE SEQUENCE [LARGE SCALE GENOMIC DNA]</scope>
    <source>
        <strain evidence="1">DSM 24097</strain>
    </source>
</reference>
<evidence type="ECO:0000313" key="1">
    <source>
        <dbReference type="EMBL" id="TPR54700.1"/>
    </source>
</evidence>
<dbReference type="EMBL" id="VHHP01000001">
    <property type="protein sequence ID" value="TPR54700.1"/>
    <property type="molecule type" value="Genomic_DNA"/>
</dbReference>
<dbReference type="RefSeq" id="WP_140914553.1">
    <property type="nucleotide sequence ID" value="NZ_VHHP01000001.1"/>
</dbReference>
<keyword evidence="2" id="KW-1185">Reference proteome</keyword>
<name>A0ABY2Z0Y0_9BACT</name>
<sequence>MDSNLVFIDFEAITNPFAKLVNIPSGTPYAYTLGLLSDKNQFKVKTFIMDFNKHGTVNGMWATIKKCIINDINKINSKLNLKDVVFVGHNPVLEHNCLKRLFPENRVEALISNTTVSLSKLTGKIFNEPYFIKIKKIIAASNDKYLSNALGERNGAIASFAGYWLYTKAIKNLRANDKRKKFLINLDQKVLLRELTRYSKDDVVKMIYVVEHPDQTEQLLKELSYKRELLKQLKNLNLDEKLTIKELKEKIWTL</sequence>
<evidence type="ECO:0000313" key="2">
    <source>
        <dbReference type="Proteomes" id="UP000316851"/>
    </source>
</evidence>
<protein>
    <submittedName>
        <fullName evidence="1">DUF2779 domain-containing protein</fullName>
    </submittedName>
</protein>
<gene>
    <name evidence="1" type="ORF">FJR74_00305</name>
</gene>
<comment type="caution">
    <text evidence="1">The sequence shown here is derived from an EMBL/GenBank/DDBJ whole genome shotgun (WGS) entry which is preliminary data.</text>
</comment>